<evidence type="ECO:0000256" key="3">
    <source>
        <dbReference type="ARBA" id="ARBA00022630"/>
    </source>
</evidence>
<keyword evidence="8" id="KW-1185">Reference proteome</keyword>
<dbReference type="InterPro" id="IPR016166">
    <property type="entry name" value="FAD-bd_PCMH"/>
</dbReference>
<evidence type="ECO:0000256" key="5">
    <source>
        <dbReference type="ARBA" id="ARBA00023002"/>
    </source>
</evidence>
<accession>D3PDY5</accession>
<dbReference type="SUPFAM" id="SSF56176">
    <property type="entry name" value="FAD-binding/transporter-associated domain-like"/>
    <property type="match status" value="1"/>
</dbReference>
<dbReference type="InterPro" id="IPR051914">
    <property type="entry name" value="FAD-linked_OxidoTrans_Type4"/>
</dbReference>
<dbReference type="GO" id="GO:0071949">
    <property type="term" value="F:FAD binding"/>
    <property type="evidence" value="ECO:0007669"/>
    <property type="project" value="InterPro"/>
</dbReference>
<dbReference type="PROSITE" id="PS51387">
    <property type="entry name" value="FAD_PCMH"/>
    <property type="match status" value="1"/>
</dbReference>
<dbReference type="InterPro" id="IPR004113">
    <property type="entry name" value="FAD-bd_oxidored_4_C"/>
</dbReference>
<keyword evidence="3" id="KW-0285">Flavoprotein</keyword>
<dbReference type="Pfam" id="PF01565">
    <property type="entry name" value="FAD_binding_4"/>
    <property type="match status" value="1"/>
</dbReference>
<evidence type="ECO:0000313" key="7">
    <source>
        <dbReference type="EMBL" id="BAI80808.1"/>
    </source>
</evidence>
<dbReference type="OrthoDB" id="9811557at2"/>
<dbReference type="HOGENOM" id="CLU_017779_9_2_0"/>
<keyword evidence="4" id="KW-0274">FAD</keyword>
<evidence type="ECO:0000256" key="4">
    <source>
        <dbReference type="ARBA" id="ARBA00022827"/>
    </source>
</evidence>
<dbReference type="InterPro" id="IPR006094">
    <property type="entry name" value="Oxid_FAD_bind_N"/>
</dbReference>
<dbReference type="Gene3D" id="3.30.465.10">
    <property type="match status" value="1"/>
</dbReference>
<dbReference type="eggNOG" id="COG0277">
    <property type="taxonomic scope" value="Bacteria"/>
</dbReference>
<protein>
    <submittedName>
        <fullName evidence="7">Glycolate oxidase, subunit GlcD</fullName>
        <ecNumber evidence="7">1.1.3.15</ecNumber>
    </submittedName>
</protein>
<gene>
    <name evidence="7" type="primary">glcD</name>
    <name evidence="7" type="ordered locus">DEFDS_1347</name>
</gene>
<evidence type="ECO:0000256" key="1">
    <source>
        <dbReference type="ARBA" id="ARBA00001974"/>
    </source>
</evidence>
<organism evidence="7 8">
    <name type="scientific">Deferribacter desulfuricans (strain DSM 14783 / JCM 11476 / NBRC 101012 / SSM1)</name>
    <dbReference type="NCBI Taxonomy" id="639282"/>
    <lineage>
        <taxon>Bacteria</taxon>
        <taxon>Pseudomonadati</taxon>
        <taxon>Deferribacterota</taxon>
        <taxon>Deferribacteres</taxon>
        <taxon>Deferribacterales</taxon>
        <taxon>Deferribacteraceae</taxon>
        <taxon>Deferribacter</taxon>
    </lineage>
</organism>
<dbReference type="PANTHER" id="PTHR42934:SF2">
    <property type="entry name" value="GLYCOLATE OXIDASE SUBUNIT GLCD"/>
    <property type="match status" value="1"/>
</dbReference>
<evidence type="ECO:0000313" key="8">
    <source>
        <dbReference type="Proteomes" id="UP000001520"/>
    </source>
</evidence>
<comment type="cofactor">
    <cofactor evidence="1">
        <name>FAD</name>
        <dbReference type="ChEBI" id="CHEBI:57692"/>
    </cofactor>
</comment>
<dbReference type="InterPro" id="IPR036318">
    <property type="entry name" value="FAD-bd_PCMH-like_sf"/>
</dbReference>
<dbReference type="Gene3D" id="1.10.45.10">
    <property type="entry name" value="Vanillyl-alcohol Oxidase, Chain A, domain 4"/>
    <property type="match status" value="1"/>
</dbReference>
<feature type="domain" description="FAD-binding PCMH-type" evidence="6">
    <location>
        <begin position="35"/>
        <end position="214"/>
    </location>
</feature>
<dbReference type="Proteomes" id="UP000001520">
    <property type="component" value="Chromosome"/>
</dbReference>
<dbReference type="GO" id="GO:0003973">
    <property type="term" value="F:(S)-2-hydroxy-acid oxidase activity"/>
    <property type="evidence" value="ECO:0007669"/>
    <property type="project" value="UniProtKB-EC"/>
</dbReference>
<dbReference type="InterPro" id="IPR016171">
    <property type="entry name" value="Vanillyl_alc_oxidase_C-sub2"/>
</dbReference>
<evidence type="ECO:0000256" key="2">
    <source>
        <dbReference type="ARBA" id="ARBA00008000"/>
    </source>
</evidence>
<keyword evidence="5 7" id="KW-0560">Oxidoreductase</keyword>
<dbReference type="InterPro" id="IPR016169">
    <property type="entry name" value="FAD-bd_PCMH_sub2"/>
</dbReference>
<dbReference type="SUPFAM" id="SSF55103">
    <property type="entry name" value="FAD-linked oxidases, C-terminal domain"/>
    <property type="match status" value="1"/>
</dbReference>
<reference evidence="7 8" key="1">
    <citation type="journal article" date="2010" name="DNA Res.">
        <title>Bacterial lifestyle in a deep-sea hydrothermal vent chimney revealed by the genome sequence of the thermophilic bacterium Deferribacter desulfuricans SSM1.</title>
        <authorList>
            <person name="Takaki Y."/>
            <person name="Shimamura S."/>
            <person name="Nakagawa S."/>
            <person name="Fukuhara Y."/>
            <person name="Horikawa H."/>
            <person name="Ankai A."/>
            <person name="Harada T."/>
            <person name="Hosoyama A."/>
            <person name="Oguchi A."/>
            <person name="Fukui S."/>
            <person name="Fujita N."/>
            <person name="Takami H."/>
            <person name="Takai K."/>
        </authorList>
    </citation>
    <scope>NUCLEOTIDE SEQUENCE [LARGE SCALE GENOMIC DNA]</scope>
    <source>
        <strain evidence="8">DSM 14783 / JCM 11476 / NBRC 101012 / SSM1</strain>
    </source>
</reference>
<dbReference type="InterPro" id="IPR016164">
    <property type="entry name" value="FAD-linked_Oxase-like_C"/>
</dbReference>
<dbReference type="PANTHER" id="PTHR42934">
    <property type="entry name" value="GLYCOLATE OXIDASE SUBUNIT GLCD"/>
    <property type="match status" value="1"/>
</dbReference>
<sequence>MKTVFKELKRKLGEENVLTNEADRALFSYDAAFGEKILPDVVVFPKTKDELGYVIRLMNENNIPVVTRGAGTNLSGGTVPVAGGCVIVMTKMNKILEINENDLYAVVEAGVVTKQLADEVEKRGLFYPPDPGSMNISTIGGNIAENAGGLRGLKYGVTKDYVMGVRLFDIEGNDVKGGGKTVKLVTGFNIPGLMVGSEGLLGIIYEVVLKLVPKPKAAKSLLVEYDSILDACNTVSEIIASKILPSTLELLDNFTIRAVEDSEKIDLPINADALLLIEVDGHPAVVEDDYLLVKKICEKNNGRVKVAANSAERDKLWTARRKALSCLARLKPTLILEDATVPRSKIPEMMKAIQDISKKYDITIGTFGHAGDGNLHPTILTDKRDKEEFQRVEKAIDEIFEKAILLEGTLSGEHGVGLLKAKYMEMEVGKGTLNFMQKLKNGVDPNNMLNPHKMGL</sequence>
<dbReference type="Pfam" id="PF02913">
    <property type="entry name" value="FAD-oxidase_C"/>
    <property type="match status" value="1"/>
</dbReference>
<dbReference type="FunFam" id="1.10.45.10:FF:000001">
    <property type="entry name" value="D-lactate dehydrogenase mitochondrial"/>
    <property type="match status" value="1"/>
</dbReference>
<dbReference type="EC" id="1.1.3.15" evidence="7"/>
<dbReference type="KEGG" id="ddf:DEFDS_1347"/>
<proteinExistence type="inferred from homology"/>
<dbReference type="AlphaFoldDB" id="D3PDY5"/>
<evidence type="ECO:0000259" key="6">
    <source>
        <dbReference type="PROSITE" id="PS51387"/>
    </source>
</evidence>
<dbReference type="Gene3D" id="3.30.70.2740">
    <property type="match status" value="1"/>
</dbReference>
<dbReference type="STRING" id="639282.DEFDS_1347"/>
<dbReference type="FunFam" id="3.30.70.2740:FF:000001">
    <property type="entry name" value="D-lactate dehydrogenase mitochondrial"/>
    <property type="match status" value="1"/>
</dbReference>
<dbReference type="RefSeq" id="WP_013008054.1">
    <property type="nucleotide sequence ID" value="NC_013939.1"/>
</dbReference>
<name>D3PDY5_DEFDS</name>
<comment type="similarity">
    <text evidence="2">Belongs to the FAD-binding oxidoreductase/transferase type 4 family.</text>
</comment>
<dbReference type="EMBL" id="AP011529">
    <property type="protein sequence ID" value="BAI80808.1"/>
    <property type="molecule type" value="Genomic_DNA"/>
</dbReference>